<dbReference type="InterPro" id="IPR051911">
    <property type="entry name" value="SDR_oxidoreductase"/>
</dbReference>
<dbReference type="PANTHER" id="PTHR43976">
    <property type="entry name" value="SHORT CHAIN DEHYDROGENASE"/>
    <property type="match status" value="1"/>
</dbReference>
<evidence type="ECO:0000256" key="2">
    <source>
        <dbReference type="RuleBase" id="RU000363"/>
    </source>
</evidence>
<reference evidence="3" key="1">
    <citation type="submission" date="2022-07" db="EMBL/GenBank/DDBJ databases">
        <title>Fungi with potential for degradation of polypropylene.</title>
        <authorList>
            <person name="Gostincar C."/>
        </authorList>
    </citation>
    <scope>NUCLEOTIDE SEQUENCE</scope>
    <source>
        <strain evidence="3">EXF-13287</strain>
    </source>
</reference>
<dbReference type="SUPFAM" id="SSF51735">
    <property type="entry name" value="NAD(P)-binding Rossmann-fold domains"/>
    <property type="match status" value="1"/>
</dbReference>
<dbReference type="Gene3D" id="3.40.50.720">
    <property type="entry name" value="NAD(P)-binding Rossmann-like Domain"/>
    <property type="match status" value="1"/>
</dbReference>
<proteinExistence type="inferred from homology"/>
<comment type="similarity">
    <text evidence="2">Belongs to the short-chain dehydrogenases/reductases (SDR) family.</text>
</comment>
<dbReference type="InterPro" id="IPR002347">
    <property type="entry name" value="SDR_fam"/>
</dbReference>
<dbReference type="PRINTS" id="PR00080">
    <property type="entry name" value="SDRFAMILY"/>
</dbReference>
<dbReference type="PANTHER" id="PTHR43976:SF6">
    <property type="entry name" value="OXIDOREDUCTASE, PUTATIVE (AFU_ORTHOLOGUE AFUA_1G13950)-RELATED"/>
    <property type="match status" value="1"/>
</dbReference>
<organism evidence="3 4">
    <name type="scientific">Coniochaeta hoffmannii</name>
    <dbReference type="NCBI Taxonomy" id="91930"/>
    <lineage>
        <taxon>Eukaryota</taxon>
        <taxon>Fungi</taxon>
        <taxon>Dikarya</taxon>
        <taxon>Ascomycota</taxon>
        <taxon>Pezizomycotina</taxon>
        <taxon>Sordariomycetes</taxon>
        <taxon>Sordariomycetidae</taxon>
        <taxon>Coniochaetales</taxon>
        <taxon>Coniochaetaceae</taxon>
        <taxon>Coniochaeta</taxon>
    </lineage>
</organism>
<evidence type="ECO:0000313" key="4">
    <source>
        <dbReference type="Proteomes" id="UP001174691"/>
    </source>
</evidence>
<dbReference type="PRINTS" id="PR00081">
    <property type="entry name" value="GDHRDH"/>
</dbReference>
<evidence type="ECO:0000256" key="1">
    <source>
        <dbReference type="ARBA" id="ARBA00022857"/>
    </source>
</evidence>
<evidence type="ECO:0000313" key="3">
    <source>
        <dbReference type="EMBL" id="KAJ9151616.1"/>
    </source>
</evidence>
<keyword evidence="1" id="KW-0521">NADP</keyword>
<accession>A0AA38RKY0</accession>
<comment type="caution">
    <text evidence="3">The sequence shown here is derived from an EMBL/GenBank/DDBJ whole genome shotgun (WGS) entry which is preliminary data.</text>
</comment>
<dbReference type="Proteomes" id="UP001174691">
    <property type="component" value="Unassembled WGS sequence"/>
</dbReference>
<dbReference type="PROSITE" id="PS00061">
    <property type="entry name" value="ADH_SHORT"/>
    <property type="match status" value="1"/>
</dbReference>
<dbReference type="AlphaFoldDB" id="A0AA38RKY0"/>
<dbReference type="InterPro" id="IPR036291">
    <property type="entry name" value="NAD(P)-bd_dom_sf"/>
</dbReference>
<name>A0AA38RKY0_9PEZI</name>
<dbReference type="Pfam" id="PF00106">
    <property type="entry name" value="adh_short"/>
    <property type="match status" value="1"/>
</dbReference>
<gene>
    <name evidence="3" type="ORF">NKR19_g4748</name>
</gene>
<keyword evidence="4" id="KW-1185">Reference proteome</keyword>
<dbReference type="InterPro" id="IPR020904">
    <property type="entry name" value="Sc_DH/Rdtase_CS"/>
</dbReference>
<protein>
    <submittedName>
        <fullName evidence="3">NAD(P)-binding protein</fullName>
    </submittedName>
</protein>
<dbReference type="EMBL" id="JANBVN010000061">
    <property type="protein sequence ID" value="KAJ9151616.1"/>
    <property type="molecule type" value="Genomic_DNA"/>
</dbReference>
<sequence length="294" mass="31504">MATQTFTTPQRPLTWLITGCSSGLGLALTREVQSHGHVAIATSRNPARTPELVAEVERNGGKWLPLDVTTQDSGRLVEELERSGTHIDVLVNNAGGSIHGVVEQLGDEEARSQMELLYFGPYRLIRAVLPYMRKRRFGVIVNISSGAGLEGRPSMGIYAAAKAALDGLTKVLHKEVAPFNVRALYVSLGTFDTNMGIAAAVQKVPMDEDYKGSVAEKLTGLVTSGKLESDGDVGKAVKAIFEVAAAEGIGAGREGEVCLPLGRDLAVRIKEVVDGYNHTLEVFGDVCNNVFIEK</sequence>